<dbReference type="EMBL" id="CP011309">
    <property type="protein sequence ID" value="AKF27525.1"/>
    <property type="molecule type" value="Genomic_DNA"/>
</dbReference>
<organism evidence="2 3">
    <name type="scientific">[Brevibacterium] flavum</name>
    <dbReference type="NCBI Taxonomy" id="92706"/>
    <lineage>
        <taxon>Bacteria</taxon>
        <taxon>Bacillati</taxon>
        <taxon>Actinomycetota</taxon>
        <taxon>Actinomycetes</taxon>
        <taxon>Mycobacteriales</taxon>
        <taxon>Corynebacteriaceae</taxon>
        <taxon>Corynebacterium</taxon>
    </lineage>
</organism>
<protein>
    <submittedName>
        <fullName evidence="2">Uncharacterized protein</fullName>
    </submittedName>
</protein>
<evidence type="ECO:0000313" key="2">
    <source>
        <dbReference type="EMBL" id="AKF27525.1"/>
    </source>
</evidence>
<proteinExistence type="predicted"/>
<keyword evidence="1" id="KW-1133">Transmembrane helix</keyword>
<feature type="transmembrane region" description="Helical" evidence="1">
    <location>
        <begin position="36"/>
        <end position="54"/>
    </location>
</feature>
<evidence type="ECO:0000256" key="1">
    <source>
        <dbReference type="SAM" id="Phobius"/>
    </source>
</evidence>
<sequence length="133" mass="14986">MHHPFVMWTLLLQCFSIGNVRPFDLMQIGSFEIFDWIILGVEVFSAMGTSGFFLEEGGCFFLNRTVLDSCLPPGSRKHALHNTFQPFFVIFLGLSTIVDTLFMCLGNLFFGYSFPLSTHGRQTVGWGGDLYAL</sequence>
<gene>
    <name evidence="2" type="ORF">YH66_08190</name>
</gene>
<dbReference type="PATRIC" id="fig|92706.3.peg.1710"/>
<feature type="transmembrane region" description="Helical" evidence="1">
    <location>
        <begin position="87"/>
        <end position="110"/>
    </location>
</feature>
<keyword evidence="1" id="KW-0812">Transmembrane</keyword>
<evidence type="ECO:0000313" key="3">
    <source>
        <dbReference type="Proteomes" id="UP000034037"/>
    </source>
</evidence>
<dbReference type="Proteomes" id="UP000034037">
    <property type="component" value="Chromosome"/>
</dbReference>
<keyword evidence="1" id="KW-0472">Membrane</keyword>
<dbReference type="HOGENOM" id="CLU_1902691_0_0_11"/>
<keyword evidence="3" id="KW-1185">Reference proteome</keyword>
<accession>A0A0F6Z5Y8</accession>
<dbReference type="AlphaFoldDB" id="A0A0F6Z5Y8"/>
<name>A0A0F6Z5Y8_9CORY</name>
<reference evidence="2 3" key="1">
    <citation type="submission" date="2015-04" db="EMBL/GenBank/DDBJ databases">
        <title>Complete Genome Sequence of Brevibacterium flavum ATCC 15168.</title>
        <authorList>
            <person name="Ahn J."/>
            <person name="Park G."/>
            <person name="Jeon W."/>
            <person name="Jang Y."/>
            <person name="Jang M."/>
            <person name="Lee H."/>
            <person name="Lee H."/>
        </authorList>
    </citation>
    <scope>NUCLEOTIDE SEQUENCE [LARGE SCALE GENOMIC DNA]</scope>
    <source>
        <strain evidence="2 3">ATCC 15168</strain>
    </source>
</reference>